<protein>
    <recommendedName>
        <fullName evidence="4">DDE Tnp4 domain-containing protein</fullName>
    </recommendedName>
</protein>
<keyword evidence="6" id="KW-1185">Reference proteome</keyword>
<gene>
    <name evidence="5" type="ORF">PEVE_00037226</name>
</gene>
<organism evidence="5 6">
    <name type="scientific">Porites evermanni</name>
    <dbReference type="NCBI Taxonomy" id="104178"/>
    <lineage>
        <taxon>Eukaryota</taxon>
        <taxon>Metazoa</taxon>
        <taxon>Cnidaria</taxon>
        <taxon>Anthozoa</taxon>
        <taxon>Hexacorallia</taxon>
        <taxon>Scleractinia</taxon>
        <taxon>Fungiina</taxon>
        <taxon>Poritidae</taxon>
        <taxon>Porites</taxon>
    </lineage>
</organism>
<dbReference type="PANTHER" id="PTHR23080:SF63">
    <property type="entry name" value="TICK TRANSPOSON"/>
    <property type="match status" value="1"/>
</dbReference>
<dbReference type="InterPro" id="IPR027806">
    <property type="entry name" value="HARBI1_dom"/>
</dbReference>
<comment type="cofactor">
    <cofactor evidence="1">
        <name>a divalent metal cation</name>
        <dbReference type="ChEBI" id="CHEBI:60240"/>
    </cofactor>
</comment>
<sequence length="155" mass="17666">MRRIDVGAKKLMDFGDYKGNERKEQNQKAAEERAERARERRKRSIERQEVEVAEKRKHLNVSGDRVVDIHFTETSTSTSTEEVEEDPGIGIHWHSSDKFLTENCGFLDKLLPGDMVMEDRGFTVSESVGLKQAKLVIPAFTKGMSQLDPVDVEKT</sequence>
<evidence type="ECO:0000256" key="2">
    <source>
        <dbReference type="ARBA" id="ARBA00022723"/>
    </source>
</evidence>
<evidence type="ECO:0000313" key="6">
    <source>
        <dbReference type="Proteomes" id="UP001159427"/>
    </source>
</evidence>
<dbReference type="Proteomes" id="UP001159427">
    <property type="component" value="Unassembled WGS sequence"/>
</dbReference>
<name>A0ABN8MMA4_9CNID</name>
<feature type="compositionally biased region" description="Basic and acidic residues" evidence="3">
    <location>
        <begin position="14"/>
        <end position="38"/>
    </location>
</feature>
<proteinExistence type="predicted"/>
<evidence type="ECO:0000256" key="3">
    <source>
        <dbReference type="SAM" id="MobiDB-lite"/>
    </source>
</evidence>
<dbReference type="Pfam" id="PF13359">
    <property type="entry name" value="DDE_Tnp_4"/>
    <property type="match status" value="1"/>
</dbReference>
<keyword evidence="2" id="KW-0479">Metal-binding</keyword>
<evidence type="ECO:0000256" key="1">
    <source>
        <dbReference type="ARBA" id="ARBA00001968"/>
    </source>
</evidence>
<reference evidence="5 6" key="1">
    <citation type="submission" date="2022-05" db="EMBL/GenBank/DDBJ databases">
        <authorList>
            <consortium name="Genoscope - CEA"/>
            <person name="William W."/>
        </authorList>
    </citation>
    <scope>NUCLEOTIDE SEQUENCE [LARGE SCALE GENOMIC DNA]</scope>
</reference>
<feature type="domain" description="DDE Tnp4" evidence="4">
    <location>
        <begin position="96"/>
        <end position="154"/>
    </location>
</feature>
<dbReference type="EMBL" id="CALNXI010000606">
    <property type="protein sequence ID" value="CAH3030009.1"/>
    <property type="molecule type" value="Genomic_DNA"/>
</dbReference>
<dbReference type="PANTHER" id="PTHR23080">
    <property type="entry name" value="THAP DOMAIN PROTEIN"/>
    <property type="match status" value="1"/>
</dbReference>
<feature type="region of interest" description="Disordered" evidence="3">
    <location>
        <begin position="14"/>
        <end position="44"/>
    </location>
</feature>
<evidence type="ECO:0000313" key="5">
    <source>
        <dbReference type="EMBL" id="CAH3030009.1"/>
    </source>
</evidence>
<evidence type="ECO:0000259" key="4">
    <source>
        <dbReference type="Pfam" id="PF13359"/>
    </source>
</evidence>
<accession>A0ABN8MMA4</accession>
<comment type="caution">
    <text evidence="5">The sequence shown here is derived from an EMBL/GenBank/DDBJ whole genome shotgun (WGS) entry which is preliminary data.</text>
</comment>